<evidence type="ECO:0000313" key="3">
    <source>
        <dbReference type="Proteomes" id="UP000316727"/>
    </source>
</evidence>
<accession>A0A501W724</accession>
<keyword evidence="3" id="KW-1185">Reference proteome</keyword>
<keyword evidence="1" id="KW-0472">Membrane</keyword>
<reference evidence="2 3" key="1">
    <citation type="submission" date="2019-06" db="EMBL/GenBank/DDBJ databases">
        <title>A novel bacterium of genus Pontibacter, isolated from marine sediment.</title>
        <authorList>
            <person name="Huang H."/>
            <person name="Mo K."/>
            <person name="Hu Y."/>
        </authorList>
    </citation>
    <scope>NUCLEOTIDE SEQUENCE [LARGE SCALE GENOMIC DNA]</scope>
    <source>
        <strain evidence="2 3">HB172049</strain>
    </source>
</reference>
<dbReference type="OrthoDB" id="1444622at2"/>
<sequence>MGKSKSSTMYWLFGGIILTITGLLAFTNLEEWYVISILGRTAGYPFGGEGPTAYYYKTPELYALVSLTWGLIFTGTFAFTLVTIIKKKKERMVAAFGTTVFLLAVLFIHGLIE</sequence>
<feature type="transmembrane region" description="Helical" evidence="1">
    <location>
        <begin position="9"/>
        <end position="29"/>
    </location>
</feature>
<dbReference type="AlphaFoldDB" id="A0A501W724"/>
<keyword evidence="1" id="KW-0812">Transmembrane</keyword>
<comment type="caution">
    <text evidence="2">The sequence shown here is derived from an EMBL/GenBank/DDBJ whole genome shotgun (WGS) entry which is preliminary data.</text>
</comment>
<proteinExistence type="predicted"/>
<name>A0A501W724_9BACT</name>
<organism evidence="2 3">
    <name type="scientific">Pontibacter mangrovi</name>
    <dbReference type="NCBI Taxonomy" id="2589816"/>
    <lineage>
        <taxon>Bacteria</taxon>
        <taxon>Pseudomonadati</taxon>
        <taxon>Bacteroidota</taxon>
        <taxon>Cytophagia</taxon>
        <taxon>Cytophagales</taxon>
        <taxon>Hymenobacteraceae</taxon>
        <taxon>Pontibacter</taxon>
    </lineage>
</organism>
<dbReference type="EMBL" id="VFRQ01000011">
    <property type="protein sequence ID" value="TPE42627.1"/>
    <property type="molecule type" value="Genomic_DNA"/>
</dbReference>
<evidence type="ECO:0000313" key="2">
    <source>
        <dbReference type="EMBL" id="TPE42627.1"/>
    </source>
</evidence>
<protein>
    <submittedName>
        <fullName evidence="2">Uncharacterized protein</fullName>
    </submittedName>
</protein>
<feature type="transmembrane region" description="Helical" evidence="1">
    <location>
        <begin position="61"/>
        <end position="85"/>
    </location>
</feature>
<gene>
    <name evidence="2" type="ORF">FJM65_17595</name>
</gene>
<evidence type="ECO:0000256" key="1">
    <source>
        <dbReference type="SAM" id="Phobius"/>
    </source>
</evidence>
<feature type="transmembrane region" description="Helical" evidence="1">
    <location>
        <begin position="92"/>
        <end position="112"/>
    </location>
</feature>
<keyword evidence="1" id="KW-1133">Transmembrane helix</keyword>
<dbReference type="Proteomes" id="UP000316727">
    <property type="component" value="Unassembled WGS sequence"/>
</dbReference>
<dbReference type="RefSeq" id="WP_140623111.1">
    <property type="nucleotide sequence ID" value="NZ_VFRQ01000011.1"/>
</dbReference>